<keyword evidence="2" id="KW-1185">Reference proteome</keyword>
<dbReference type="Pfam" id="PF07751">
    <property type="entry name" value="Abi_2"/>
    <property type="match status" value="1"/>
</dbReference>
<name>A0ABS4F2X2_9CLOT</name>
<dbReference type="EMBL" id="JAGGJZ010000008">
    <property type="protein sequence ID" value="MBP1890593.1"/>
    <property type="molecule type" value="Genomic_DNA"/>
</dbReference>
<organism evidence="1 2">
    <name type="scientific">Clostridium moniliforme</name>
    <dbReference type="NCBI Taxonomy" id="39489"/>
    <lineage>
        <taxon>Bacteria</taxon>
        <taxon>Bacillati</taxon>
        <taxon>Bacillota</taxon>
        <taxon>Clostridia</taxon>
        <taxon>Eubacteriales</taxon>
        <taxon>Clostridiaceae</taxon>
        <taxon>Clostridium</taxon>
    </lineage>
</organism>
<evidence type="ECO:0000313" key="2">
    <source>
        <dbReference type="Proteomes" id="UP000783390"/>
    </source>
</evidence>
<dbReference type="Proteomes" id="UP000783390">
    <property type="component" value="Unassembled WGS sequence"/>
</dbReference>
<dbReference type="InterPro" id="IPR011664">
    <property type="entry name" value="Abi_system_AbiD/AbiF-like"/>
</dbReference>
<gene>
    <name evidence="1" type="ORF">J2Z53_002198</name>
</gene>
<sequence length="287" mass="34596">MELKQPKTFSEQIKILKDRGLVIKNEENAKFILSNINYYRFTAYLLQFKDIDNTYKDNITFEHINSLYMFDKELRTLLLDILGTIEISFRTYIAYTLAINHGTIGYLRKEIYIDKDFYNDFMLNLESEKHKNYKKLFIKHHMDKYDGKLPIWVAVEIMTFGMMSKLYSNMLPADKSFIKNNLCNLNVKILDTWLQSLTHLRNQCAHYGRIYNYDLPIIKIKKEYKQYSIDNKKIFSYIIAIKHICVNKEVWNRFFINLQDIINKYQEYIDLRCIGFPRNWLEILSKN</sequence>
<proteinExistence type="predicted"/>
<dbReference type="RefSeq" id="WP_209797509.1">
    <property type="nucleotide sequence ID" value="NZ_JAGGJZ010000008.1"/>
</dbReference>
<accession>A0ABS4F2X2</accession>
<reference evidence="1 2" key="1">
    <citation type="submission" date="2021-03" db="EMBL/GenBank/DDBJ databases">
        <title>Genomic Encyclopedia of Type Strains, Phase IV (KMG-IV): sequencing the most valuable type-strain genomes for metagenomic binning, comparative biology and taxonomic classification.</title>
        <authorList>
            <person name="Goeker M."/>
        </authorList>
    </citation>
    <scope>NUCLEOTIDE SEQUENCE [LARGE SCALE GENOMIC DNA]</scope>
    <source>
        <strain evidence="1 2">DSM 3984</strain>
    </source>
</reference>
<dbReference type="InterPro" id="IPR017034">
    <property type="entry name" value="Abi_system_AbiD/AbiF"/>
</dbReference>
<evidence type="ECO:0000313" key="1">
    <source>
        <dbReference type="EMBL" id="MBP1890593.1"/>
    </source>
</evidence>
<comment type="caution">
    <text evidence="1">The sequence shown here is derived from an EMBL/GenBank/DDBJ whole genome shotgun (WGS) entry which is preliminary data.</text>
</comment>
<dbReference type="PIRSF" id="PIRSF034934">
    <property type="entry name" value="AbiF_AbiD"/>
    <property type="match status" value="1"/>
</dbReference>
<protein>
    <submittedName>
        <fullName evidence="1">Abortive infection bacteriophage resistance protein</fullName>
    </submittedName>
</protein>